<protein>
    <submittedName>
        <fullName evidence="1">Uncharacterized protein</fullName>
    </submittedName>
</protein>
<dbReference type="Proteomes" id="UP001060170">
    <property type="component" value="Chromosome 4"/>
</dbReference>
<reference evidence="2" key="1">
    <citation type="journal article" date="2018" name="BMC Genomics">
        <title>Genomic insights into host adaptation between the wheat stripe rust pathogen (Puccinia striiformis f. sp. tritici) and the barley stripe rust pathogen (Puccinia striiformis f. sp. hordei).</title>
        <authorList>
            <person name="Xia C."/>
            <person name="Wang M."/>
            <person name="Yin C."/>
            <person name="Cornejo O.E."/>
            <person name="Hulbert S.H."/>
            <person name="Chen X."/>
        </authorList>
    </citation>
    <scope>NUCLEOTIDE SEQUENCE [LARGE SCALE GENOMIC DNA]</scope>
    <source>
        <strain evidence="2">93-210</strain>
    </source>
</reference>
<proteinExistence type="predicted"/>
<organism evidence="1 2">
    <name type="scientific">Puccinia striiformis f. sp. tritici</name>
    <dbReference type="NCBI Taxonomy" id="168172"/>
    <lineage>
        <taxon>Eukaryota</taxon>
        <taxon>Fungi</taxon>
        <taxon>Dikarya</taxon>
        <taxon>Basidiomycota</taxon>
        <taxon>Pucciniomycotina</taxon>
        <taxon>Pucciniomycetes</taxon>
        <taxon>Pucciniales</taxon>
        <taxon>Pucciniaceae</taxon>
        <taxon>Puccinia</taxon>
    </lineage>
</organism>
<evidence type="ECO:0000313" key="2">
    <source>
        <dbReference type="Proteomes" id="UP001060170"/>
    </source>
</evidence>
<comment type="caution">
    <text evidence="1">The sequence shown here is derived from an EMBL/GenBank/DDBJ whole genome shotgun (WGS) entry which is preliminary data.</text>
</comment>
<keyword evidence="2" id="KW-1185">Reference proteome</keyword>
<sequence>MKFSSFLSGVSPHHPFGGIASCQVALTKTQQYTVWRWGETTLPTCNQATASDLRGTFVCDQNYGPAVSYESYLNMMKAIYISGDCCDRQTIEPNQPRGDFALRSVIAKYTFRLSSSIPGYRLFYGD</sequence>
<accession>A0ACC0ESY6</accession>
<reference evidence="1 2" key="3">
    <citation type="journal article" date="2022" name="Microbiol. Spectr.">
        <title>Folding features and dynamics of 3D genome architecture in plant fungal pathogens.</title>
        <authorList>
            <person name="Xia C."/>
        </authorList>
    </citation>
    <scope>NUCLEOTIDE SEQUENCE [LARGE SCALE GENOMIC DNA]</scope>
    <source>
        <strain evidence="1 2">93-210</strain>
    </source>
</reference>
<dbReference type="EMBL" id="CM045868">
    <property type="protein sequence ID" value="KAI7957507.1"/>
    <property type="molecule type" value="Genomic_DNA"/>
</dbReference>
<evidence type="ECO:0000313" key="1">
    <source>
        <dbReference type="EMBL" id="KAI7957507.1"/>
    </source>
</evidence>
<name>A0ACC0ESY6_9BASI</name>
<gene>
    <name evidence="1" type="ORF">MJO28_004602</name>
</gene>
<reference evidence="2" key="2">
    <citation type="journal article" date="2018" name="Mol. Plant Microbe Interact.">
        <title>Genome sequence resources for the wheat stripe rust pathogen (Puccinia striiformis f. sp. tritici) and the barley stripe rust pathogen (Puccinia striiformis f. sp. hordei).</title>
        <authorList>
            <person name="Xia C."/>
            <person name="Wang M."/>
            <person name="Yin C."/>
            <person name="Cornejo O.E."/>
            <person name="Hulbert S.H."/>
            <person name="Chen X."/>
        </authorList>
    </citation>
    <scope>NUCLEOTIDE SEQUENCE [LARGE SCALE GENOMIC DNA]</scope>
    <source>
        <strain evidence="2">93-210</strain>
    </source>
</reference>